<evidence type="ECO:0000313" key="2">
    <source>
        <dbReference type="EMBL" id="BAH90996.1"/>
    </source>
</evidence>
<organism evidence="2 3">
    <name type="scientific">Oryza sativa subsp. japonica</name>
    <name type="common">Rice</name>
    <dbReference type="NCBI Taxonomy" id="39947"/>
    <lineage>
        <taxon>Eukaryota</taxon>
        <taxon>Viridiplantae</taxon>
        <taxon>Streptophyta</taxon>
        <taxon>Embryophyta</taxon>
        <taxon>Tracheophyta</taxon>
        <taxon>Spermatophyta</taxon>
        <taxon>Magnoliopsida</taxon>
        <taxon>Liliopsida</taxon>
        <taxon>Poales</taxon>
        <taxon>Poaceae</taxon>
        <taxon>BOP clade</taxon>
        <taxon>Oryzoideae</taxon>
        <taxon>Oryzeae</taxon>
        <taxon>Oryzinae</taxon>
        <taxon>Oryza</taxon>
        <taxon>Oryza sativa</taxon>
    </lineage>
</organism>
<protein>
    <submittedName>
        <fullName evidence="2">Os01g0260950 protein</fullName>
    </submittedName>
</protein>
<feature type="region of interest" description="Disordered" evidence="1">
    <location>
        <begin position="197"/>
        <end position="216"/>
    </location>
</feature>
<feature type="region of interest" description="Disordered" evidence="1">
    <location>
        <begin position="1"/>
        <end position="38"/>
    </location>
</feature>
<proteinExistence type="predicted"/>
<evidence type="ECO:0000313" key="3">
    <source>
        <dbReference type="Proteomes" id="UP000000763"/>
    </source>
</evidence>
<dbReference type="Proteomes" id="UP000000763">
    <property type="component" value="Chromosome 1"/>
</dbReference>
<sequence>MSFQSRKKRRYLKRRDPNDLAVQSTSSTSTIEASSLKSPSVVIVASGIKMSESLPSTPPLLTSADPSSSRSRSLNVDENSTTKAHRSPGHQLCRQNLDNKVLSFKSFNESYLEEGRPLSSMPSVYSKDIIAGGSHESEKYDPPCPIRTHGEKYFTNLYGKQDSKIKKNKISFEEWVNKEKGILEKAVERIALYPPSTGDVINRADVSSLQEDPRAD</sequence>
<reference evidence="2 3" key="1">
    <citation type="journal article" date="2005" name="Nature">
        <title>The map-based sequence of the rice genome.</title>
        <authorList>
            <consortium name="International rice genome sequencing project (IRGSP)"/>
            <person name="Matsumoto T."/>
            <person name="Wu J."/>
            <person name="Kanamori H."/>
            <person name="Katayose Y."/>
            <person name="Fujisawa M."/>
            <person name="Namiki N."/>
            <person name="Mizuno H."/>
            <person name="Yamamoto K."/>
            <person name="Antonio B.A."/>
            <person name="Baba T."/>
            <person name="Sakata K."/>
            <person name="Nagamura Y."/>
            <person name="Aoki H."/>
            <person name="Arikawa K."/>
            <person name="Arita K."/>
            <person name="Bito T."/>
            <person name="Chiden Y."/>
            <person name="Fujitsuka N."/>
            <person name="Fukunaka R."/>
            <person name="Hamada M."/>
            <person name="Harada C."/>
            <person name="Hayashi A."/>
            <person name="Hijishita S."/>
            <person name="Honda M."/>
            <person name="Hosokawa S."/>
            <person name="Ichikawa Y."/>
            <person name="Idonuma A."/>
            <person name="Iijima M."/>
            <person name="Ikeda M."/>
            <person name="Ikeno M."/>
            <person name="Ito K."/>
            <person name="Ito S."/>
            <person name="Ito T."/>
            <person name="Ito Y."/>
            <person name="Ito Y."/>
            <person name="Iwabuchi A."/>
            <person name="Kamiya K."/>
            <person name="Karasawa W."/>
            <person name="Kurita K."/>
            <person name="Katagiri S."/>
            <person name="Kikuta A."/>
            <person name="Kobayashi H."/>
            <person name="Kobayashi N."/>
            <person name="Machita K."/>
            <person name="Maehara T."/>
            <person name="Masukawa M."/>
            <person name="Mizubayashi T."/>
            <person name="Mukai Y."/>
            <person name="Nagasaki H."/>
            <person name="Nagata Y."/>
            <person name="Naito S."/>
            <person name="Nakashima M."/>
            <person name="Nakama Y."/>
            <person name="Nakamichi Y."/>
            <person name="Nakamura M."/>
            <person name="Meguro A."/>
            <person name="Negishi M."/>
            <person name="Ohta I."/>
            <person name="Ohta T."/>
            <person name="Okamoto M."/>
            <person name="Ono N."/>
            <person name="Saji S."/>
            <person name="Sakaguchi M."/>
            <person name="Sakai K."/>
            <person name="Shibata M."/>
            <person name="Shimokawa T."/>
            <person name="Song J."/>
            <person name="Takazaki Y."/>
            <person name="Terasawa K."/>
            <person name="Tsugane M."/>
            <person name="Tsuji K."/>
            <person name="Ueda S."/>
            <person name="Waki K."/>
            <person name="Yamagata H."/>
            <person name="Yamamoto M."/>
            <person name="Yamamoto S."/>
            <person name="Yamane H."/>
            <person name="Yoshiki S."/>
            <person name="Yoshihara R."/>
            <person name="Yukawa K."/>
            <person name="Zhong H."/>
            <person name="Yano M."/>
            <person name="Yuan Q."/>
            <person name="Ouyang S."/>
            <person name="Liu J."/>
            <person name="Jones K.M."/>
            <person name="Gansberger K."/>
            <person name="Moffat K."/>
            <person name="Hill J."/>
            <person name="Bera J."/>
            <person name="Fadrosh D."/>
            <person name="Jin S."/>
            <person name="Johri S."/>
            <person name="Kim M."/>
            <person name="Overton L."/>
            <person name="Reardon M."/>
            <person name="Tsitrin T."/>
            <person name="Vuong H."/>
            <person name="Weaver B."/>
            <person name="Ciecko A."/>
            <person name="Tallon L."/>
            <person name="Jackson J."/>
            <person name="Pai G."/>
            <person name="Aken S.V."/>
            <person name="Utterback T."/>
            <person name="Reidmuller S."/>
            <person name="Feldblyum T."/>
            <person name="Hsiao J."/>
            <person name="Zismann V."/>
            <person name="Iobst S."/>
            <person name="de Vazeille A.R."/>
            <person name="Buell C.R."/>
            <person name="Ying K."/>
            <person name="Li Y."/>
            <person name="Lu T."/>
            <person name="Huang Y."/>
            <person name="Zhao Q."/>
            <person name="Feng Q."/>
            <person name="Zhang L."/>
            <person name="Zhu J."/>
            <person name="Weng Q."/>
            <person name="Mu J."/>
            <person name="Lu Y."/>
            <person name="Fan D."/>
            <person name="Liu Y."/>
            <person name="Guan J."/>
            <person name="Zhang Y."/>
            <person name="Yu S."/>
            <person name="Liu X."/>
            <person name="Zhang Y."/>
            <person name="Hong G."/>
            <person name="Han B."/>
            <person name="Choisne N."/>
            <person name="Demange N."/>
            <person name="Orjeda G."/>
            <person name="Samain S."/>
            <person name="Cattolico L."/>
            <person name="Pelletier E."/>
            <person name="Couloux A."/>
            <person name="Segurens B."/>
            <person name="Wincker P."/>
            <person name="D'Hont A."/>
            <person name="Scarpelli C."/>
            <person name="Weissenbach J."/>
            <person name="Salanoubat M."/>
            <person name="Quetier F."/>
            <person name="Yu Y."/>
            <person name="Kim H.R."/>
            <person name="Rambo T."/>
            <person name="Currie J."/>
            <person name="Collura K."/>
            <person name="Luo M."/>
            <person name="Yang T."/>
            <person name="Ammiraju J.S.S."/>
            <person name="Engler F."/>
            <person name="Soderlund C."/>
            <person name="Wing R.A."/>
            <person name="Palmer L.E."/>
            <person name="de la Bastide M."/>
            <person name="Spiegel L."/>
            <person name="Nascimento L."/>
            <person name="Zutavern T."/>
            <person name="O'Shaughnessy A."/>
            <person name="Dike S."/>
            <person name="Dedhia N."/>
            <person name="Preston R."/>
            <person name="Balija V."/>
            <person name="McCombie W.R."/>
            <person name="Chow T."/>
            <person name="Chen H."/>
            <person name="Chung M."/>
            <person name="Chen C."/>
            <person name="Shaw J."/>
            <person name="Wu H."/>
            <person name="Hsiao K."/>
            <person name="Chao Y."/>
            <person name="Chu M."/>
            <person name="Cheng C."/>
            <person name="Hour A."/>
            <person name="Lee P."/>
            <person name="Lin S."/>
            <person name="Lin Y."/>
            <person name="Liou J."/>
            <person name="Liu S."/>
            <person name="Hsing Y."/>
            <person name="Raghuvanshi S."/>
            <person name="Mohanty A."/>
            <person name="Bharti A.K."/>
            <person name="Gaur A."/>
            <person name="Gupta V."/>
            <person name="Kumar D."/>
            <person name="Ravi V."/>
            <person name="Vij S."/>
            <person name="Kapur A."/>
            <person name="Khurana P."/>
            <person name="Khurana P."/>
            <person name="Khurana J.P."/>
            <person name="Tyagi A.K."/>
            <person name="Gaikwad K."/>
            <person name="Singh A."/>
            <person name="Dalal V."/>
            <person name="Srivastava S."/>
            <person name="Dixit A."/>
            <person name="Pal A.K."/>
            <person name="Ghazi I.A."/>
            <person name="Yadav M."/>
            <person name="Pandit A."/>
            <person name="Bhargava A."/>
            <person name="Sureshbabu K."/>
            <person name="Batra K."/>
            <person name="Sharma T.R."/>
            <person name="Mohapatra T."/>
            <person name="Singh N.K."/>
            <person name="Messing J."/>
            <person name="Nelson A.B."/>
            <person name="Fuks G."/>
            <person name="Kavchok S."/>
            <person name="Keizer G."/>
            <person name="Linton E."/>
            <person name="Llaca V."/>
            <person name="Song R."/>
            <person name="Tanyolac B."/>
            <person name="Young S."/>
            <person name="Ho-Il K."/>
            <person name="Hahn J.H."/>
            <person name="Sangsakoo G."/>
            <person name="Vanavichit A."/>
            <person name="de Mattos Luiz.A.T."/>
            <person name="Zimmer P.D."/>
            <person name="Malone G."/>
            <person name="Dellagostin O."/>
            <person name="de Oliveira A.C."/>
            <person name="Bevan M."/>
            <person name="Bancroft I."/>
            <person name="Minx P."/>
            <person name="Cordum H."/>
            <person name="Wilson R."/>
            <person name="Cheng Z."/>
            <person name="Jin W."/>
            <person name="Jiang J."/>
            <person name="Leong S.A."/>
            <person name="Iwama H."/>
            <person name="Gojobori T."/>
            <person name="Itoh T."/>
            <person name="Niimura Y."/>
            <person name="Fujii Y."/>
            <person name="Habara T."/>
            <person name="Sakai H."/>
            <person name="Sato Y."/>
            <person name="Wilson G."/>
            <person name="Kumar K."/>
            <person name="McCouch S."/>
            <person name="Juretic N."/>
            <person name="Hoen D."/>
            <person name="Wright S."/>
            <person name="Bruskiewich R."/>
            <person name="Bureau T."/>
            <person name="Miyao A."/>
            <person name="Hirochika H."/>
            <person name="Nishikawa T."/>
            <person name="Kadowaki K."/>
            <person name="Sugiura M."/>
            <person name="Burr B."/>
            <person name="Sasaki T."/>
        </authorList>
    </citation>
    <scope>NUCLEOTIDE SEQUENCE [LARGE SCALE GENOMIC DNA]</scope>
    <source>
        <strain evidence="3">cv. Nipponbare</strain>
    </source>
</reference>
<accession>C7IXM8</accession>
<feature type="region of interest" description="Disordered" evidence="1">
    <location>
        <begin position="51"/>
        <end position="92"/>
    </location>
</feature>
<dbReference type="HOGENOM" id="CLU_1985293_0_0_1"/>
<dbReference type="KEGG" id="dosa:Os01g0260950"/>
<feature type="compositionally biased region" description="Low complexity" evidence="1">
    <location>
        <begin position="24"/>
        <end position="38"/>
    </location>
</feature>
<dbReference type="EMBL" id="AP008207">
    <property type="protein sequence ID" value="BAH90996.1"/>
    <property type="molecule type" value="Genomic_DNA"/>
</dbReference>
<evidence type="ECO:0000256" key="1">
    <source>
        <dbReference type="SAM" id="MobiDB-lite"/>
    </source>
</evidence>
<gene>
    <name evidence="2" type="ordered locus">Os01g0260950</name>
</gene>
<name>C7IXM8_ORYSJ</name>
<reference evidence="3" key="2">
    <citation type="journal article" date="2008" name="Nucleic Acids Res.">
        <title>The rice annotation project database (RAP-DB): 2008 update.</title>
        <authorList>
            <consortium name="The rice annotation project (RAP)"/>
        </authorList>
    </citation>
    <scope>GENOME REANNOTATION</scope>
    <source>
        <strain evidence="3">cv. Nipponbare</strain>
    </source>
</reference>
<dbReference type="AlphaFoldDB" id="C7IXM8"/>
<feature type="compositionally biased region" description="Basic residues" evidence="1">
    <location>
        <begin position="1"/>
        <end position="13"/>
    </location>
</feature>